<dbReference type="InParanoid" id="A0A1Q5PVS1"/>
<dbReference type="EMBL" id="MQVS01000005">
    <property type="protein sequence ID" value="OKL51678.1"/>
    <property type="molecule type" value="Genomic_DNA"/>
</dbReference>
<gene>
    <name evidence="1" type="ORF">BSZ40_05850</name>
</gene>
<dbReference type="AlphaFoldDB" id="A0A1Q5PVS1"/>
<accession>A0A1Q5PVS1</accession>
<evidence type="ECO:0008006" key="3">
    <source>
        <dbReference type="Google" id="ProtNLM"/>
    </source>
</evidence>
<evidence type="ECO:0000313" key="1">
    <source>
        <dbReference type="EMBL" id="OKL51678.1"/>
    </source>
</evidence>
<proteinExistence type="predicted"/>
<evidence type="ECO:0000313" key="2">
    <source>
        <dbReference type="Proteomes" id="UP000185612"/>
    </source>
</evidence>
<reference evidence="2" key="1">
    <citation type="submission" date="2016-12" db="EMBL/GenBank/DDBJ databases">
        <authorList>
            <person name="Meng X."/>
        </authorList>
    </citation>
    <scope>NUCLEOTIDE SEQUENCE [LARGE SCALE GENOMIC DNA]</scope>
    <source>
        <strain evidence="2">DSM 20732</strain>
    </source>
</reference>
<name>A0A1Q5PVS1_9ACTO</name>
<comment type="caution">
    <text evidence="1">The sequence shown here is derived from an EMBL/GenBank/DDBJ whole genome shotgun (WGS) entry which is preliminary data.</text>
</comment>
<sequence>MVVYLAGARQSLPMEITEEHLVFSGPHRRTRGAAQGGDNVVRRGVRLRTDLLDDQPAWRQARRAAEARVLATALAGPRDVVFAGQSALLLWNVDLWQSNPDVEVRLPCAEKGPVFPALTIGATTVPAVRQRQVWWRANGLPEEREGVMADSLVDAALIAALRLAPMQAAVAVAGAMRRLVDYRRHTPQVATRTVQTRALLTSHLAERGDRHGQLRARQLVRVVDPACETVGERALHWLLCTLLPQPPSAQLEVNAEGRQFFLDLAIPERQLAIEFDGVSKLGQTPAAFQAAKRDWVERQAIISRAGWRVLRVAWRDLLALEQLRRTLRHQLQLSPTQRGCLPWG</sequence>
<keyword evidence="2" id="KW-1185">Reference proteome</keyword>
<protein>
    <recommendedName>
        <fullName evidence="3">DUF559 domain-containing protein</fullName>
    </recommendedName>
</protein>
<dbReference type="STRING" id="52770.BSZ40_05850"/>
<organism evidence="1 2">
    <name type="scientific">Buchananella hordeovulneris</name>
    <dbReference type="NCBI Taxonomy" id="52770"/>
    <lineage>
        <taxon>Bacteria</taxon>
        <taxon>Bacillati</taxon>
        <taxon>Actinomycetota</taxon>
        <taxon>Actinomycetes</taxon>
        <taxon>Actinomycetales</taxon>
        <taxon>Actinomycetaceae</taxon>
        <taxon>Buchananella</taxon>
    </lineage>
</organism>
<dbReference type="Proteomes" id="UP000185612">
    <property type="component" value="Unassembled WGS sequence"/>
</dbReference>